<evidence type="ECO:0000313" key="2">
    <source>
        <dbReference type="Proteomes" id="UP000004473"/>
    </source>
</evidence>
<evidence type="ECO:0000313" key="1">
    <source>
        <dbReference type="EMBL" id="EIG29367.1"/>
    </source>
</evidence>
<gene>
    <name evidence="1" type="ORF">HMPREF1051_2611</name>
</gene>
<dbReference type="AlphaFoldDB" id="I2NU56"/>
<reference evidence="1 2" key="1">
    <citation type="submission" date="2012-04" db="EMBL/GenBank/DDBJ databases">
        <authorList>
            <person name="Harkins D.M."/>
            <person name="Madupu R."/>
            <person name="Durkin A.S."/>
            <person name="Torralba M."/>
            <person name="Methe B."/>
            <person name="Sutton G.G."/>
            <person name="Nelson K.E."/>
        </authorList>
    </citation>
    <scope>NUCLEOTIDE SEQUENCE [LARGE SCALE GENOMIC DNA]</scope>
    <source>
        <strain evidence="1 2">VK64</strain>
    </source>
</reference>
<organism evidence="1 2">
    <name type="scientific">Neisseria sicca VK64</name>
    <dbReference type="NCBI Taxonomy" id="1095748"/>
    <lineage>
        <taxon>Bacteria</taxon>
        <taxon>Pseudomonadati</taxon>
        <taxon>Pseudomonadota</taxon>
        <taxon>Betaproteobacteria</taxon>
        <taxon>Neisseriales</taxon>
        <taxon>Neisseriaceae</taxon>
        <taxon>Neisseria</taxon>
    </lineage>
</organism>
<dbReference type="Proteomes" id="UP000004473">
    <property type="component" value="Unassembled WGS sequence"/>
</dbReference>
<name>I2NU56_NEISI</name>
<accession>I2NU56</accession>
<comment type="caution">
    <text evidence="1">The sequence shown here is derived from an EMBL/GenBank/DDBJ whole genome shotgun (WGS) entry which is preliminary data.</text>
</comment>
<dbReference type="PATRIC" id="fig|1095748.3.peg.988"/>
<dbReference type="EMBL" id="AJMT01000074">
    <property type="protein sequence ID" value="EIG29367.1"/>
    <property type="molecule type" value="Genomic_DNA"/>
</dbReference>
<proteinExistence type="predicted"/>
<protein>
    <submittedName>
        <fullName evidence="1">Uncharacterized protein</fullName>
    </submittedName>
</protein>
<sequence>MSCTNLFSPQKHKATPILTFPRQTGEGTELLINQRGRLKITIYEVSDDLV</sequence>